<accession>A0A6I6JJP2</accession>
<evidence type="ECO:0000313" key="2">
    <source>
        <dbReference type="Proteomes" id="UP000428328"/>
    </source>
</evidence>
<dbReference type="EMBL" id="CP046400">
    <property type="protein sequence ID" value="QGY40347.1"/>
    <property type="molecule type" value="Genomic_DNA"/>
</dbReference>
<dbReference type="CDD" id="cd01071">
    <property type="entry name" value="PBP2_PhnD_like"/>
    <property type="match status" value="1"/>
</dbReference>
<dbReference type="Pfam" id="PF12974">
    <property type="entry name" value="Phosphonate-bd"/>
    <property type="match status" value="1"/>
</dbReference>
<evidence type="ECO:0000313" key="1">
    <source>
        <dbReference type="EMBL" id="QGY40347.1"/>
    </source>
</evidence>
<name>A0A6I6JJP2_9BACT</name>
<dbReference type="PANTHER" id="PTHR35841:SF1">
    <property type="entry name" value="PHOSPHONATES-BINDING PERIPLASMIC PROTEIN"/>
    <property type="match status" value="1"/>
</dbReference>
<gene>
    <name evidence="1" type="ORF">GM415_09475</name>
</gene>
<sequence length="316" mass="34792">MHEHVIAFAGRLRGLAAGFCCLLLLVSLAACGDSEPVVRVDLSKREKITAPQRKEAITYAYLPQYSHTISFQRHRALLQYLRETTGLPLRQIFPDTFDEHIAMVQRGEIDISFSNPFVYVKLARFGATAFARTVEPSGQPYFQGQVICRTDNPTIRTIEDCRGKRWIAVDPRSAGGYLFPLGLFYDHGIRLGDFAEVDFAPGPGGKQEKVVLAVHAGAYDIGTIRRGALDVVAGKIDLTNIRILAETRPFPGWVYAARKGLDPDIVSRIASAMFELDKPGGGHEGILEAAGMRGILPAKDADYDSVRDLADKLGFK</sequence>
<dbReference type="Gene3D" id="3.40.190.10">
    <property type="entry name" value="Periplasmic binding protein-like II"/>
    <property type="match status" value="2"/>
</dbReference>
<dbReference type="Proteomes" id="UP000428328">
    <property type="component" value="Chromosome"/>
</dbReference>
<organism evidence="1 2">
    <name type="scientific">Pseudodesulfovibrio cashew</name>
    <dbReference type="NCBI Taxonomy" id="2678688"/>
    <lineage>
        <taxon>Bacteria</taxon>
        <taxon>Pseudomonadati</taxon>
        <taxon>Thermodesulfobacteriota</taxon>
        <taxon>Desulfovibrionia</taxon>
        <taxon>Desulfovibrionales</taxon>
        <taxon>Desulfovibrionaceae</taxon>
    </lineage>
</organism>
<reference evidence="1 2" key="1">
    <citation type="submission" date="2019-11" db="EMBL/GenBank/DDBJ databases">
        <authorList>
            <person name="Zheng R.K."/>
            <person name="Sun C.M."/>
        </authorList>
    </citation>
    <scope>NUCLEOTIDE SEQUENCE [LARGE SCALE GENOMIC DNA]</scope>
    <source>
        <strain evidence="1 2">SRB007</strain>
    </source>
</reference>
<dbReference type="AlphaFoldDB" id="A0A6I6JJP2"/>
<proteinExistence type="predicted"/>
<dbReference type="PANTHER" id="PTHR35841">
    <property type="entry name" value="PHOSPHONATES-BINDING PERIPLASMIC PROTEIN"/>
    <property type="match status" value="1"/>
</dbReference>
<keyword evidence="2" id="KW-1185">Reference proteome</keyword>
<protein>
    <submittedName>
        <fullName evidence="1">PhnD/SsuA/transferrin family substrate-binding protein</fullName>
    </submittedName>
</protein>
<dbReference type="SUPFAM" id="SSF53850">
    <property type="entry name" value="Periplasmic binding protein-like II"/>
    <property type="match status" value="1"/>
</dbReference>
<dbReference type="KEGG" id="psel:GM415_09475"/>
<dbReference type="RefSeq" id="WP_158947568.1">
    <property type="nucleotide sequence ID" value="NZ_CP046400.1"/>
</dbReference>